<protein>
    <recommendedName>
        <fullName evidence="5">Inner membrane-spanning protein YciB</fullName>
    </recommendedName>
</protein>
<evidence type="ECO:0000256" key="2">
    <source>
        <dbReference type="ARBA" id="ARBA00022692"/>
    </source>
</evidence>
<feature type="transmembrane region" description="Helical" evidence="5">
    <location>
        <begin position="49"/>
        <end position="68"/>
    </location>
</feature>
<dbReference type="STRING" id="28885.EI16_02360"/>
<evidence type="ECO:0000313" key="6">
    <source>
        <dbReference type="EMBL" id="KDN95167.1"/>
    </source>
</evidence>
<sequence>MKLLFDFFPILLFFIAFKLFGIYVATAVAIAASVLQVGYVYFKNKRVENMHLVTLALIIILGGATLIFHDETFIKWKPTIVNWGFALVFLGSHFIGKKPIVRRLMDQALYLPEKVWIRLSYMWVVFFIFSGIANLYVAFNYDTDTWVNFKLFGLMGLTLAFILVQGVYISRYIQDDNVANEVNEKAMETLADVEMDSVVVAKHQQEEKDDEGQPPASPDTK</sequence>
<comment type="similarity">
    <text evidence="5">Belongs to the YciB family.</text>
</comment>
<feature type="transmembrane region" description="Helical" evidence="5">
    <location>
        <begin position="116"/>
        <end position="139"/>
    </location>
</feature>
<comment type="caution">
    <text evidence="6">The sequence shown here is derived from an EMBL/GenBank/DDBJ whole genome shotgun (WGS) entry which is preliminary data.</text>
</comment>
<keyword evidence="7" id="KW-1185">Reference proteome</keyword>
<name>A0A066ZNW9_HYDMR</name>
<dbReference type="PANTHER" id="PTHR36917">
    <property type="entry name" value="INTRACELLULAR SEPTATION PROTEIN A-RELATED"/>
    <property type="match status" value="1"/>
</dbReference>
<keyword evidence="5" id="KW-0997">Cell inner membrane</keyword>
<keyword evidence="1 5" id="KW-1003">Cell membrane</keyword>
<comment type="function">
    <text evidence="5">Plays a role in cell envelope biogenesis, maintenance of cell envelope integrity and membrane homeostasis.</text>
</comment>
<gene>
    <name evidence="5" type="primary">yciB</name>
    <name evidence="6" type="ORF">EI16_02360</name>
</gene>
<dbReference type="Proteomes" id="UP000027341">
    <property type="component" value="Unassembled WGS sequence"/>
</dbReference>
<dbReference type="Pfam" id="PF04279">
    <property type="entry name" value="IspA"/>
    <property type="match status" value="1"/>
</dbReference>
<feature type="transmembrane region" description="Helical" evidence="5">
    <location>
        <begin position="80"/>
        <end position="96"/>
    </location>
</feature>
<keyword evidence="3 5" id="KW-1133">Transmembrane helix</keyword>
<evidence type="ECO:0000256" key="5">
    <source>
        <dbReference type="HAMAP-Rule" id="MF_00189"/>
    </source>
</evidence>
<dbReference type="EMBL" id="JMIU01000001">
    <property type="protein sequence ID" value="KDN95167.1"/>
    <property type="molecule type" value="Genomic_DNA"/>
</dbReference>
<reference evidence="6 7" key="1">
    <citation type="submission" date="2014-04" db="EMBL/GenBank/DDBJ databases">
        <title>Draft genome sequence of Hydrogenovibrio marinus MH-110, a model organism for aerobic H2 metabolism.</title>
        <authorList>
            <person name="Cha H.J."/>
            <person name="Jo B.H."/>
            <person name="Hwang B.H."/>
        </authorList>
    </citation>
    <scope>NUCLEOTIDE SEQUENCE [LARGE SCALE GENOMIC DNA]</scope>
    <source>
        <strain evidence="6 7">MH-110</strain>
    </source>
</reference>
<dbReference type="NCBIfam" id="TIGR00997">
    <property type="entry name" value="ispZ"/>
    <property type="match status" value="1"/>
</dbReference>
<dbReference type="GO" id="GO:0005886">
    <property type="term" value="C:plasma membrane"/>
    <property type="evidence" value="ECO:0007669"/>
    <property type="project" value="UniProtKB-SubCell"/>
</dbReference>
<dbReference type="InterPro" id="IPR006008">
    <property type="entry name" value="YciB"/>
</dbReference>
<feature type="transmembrane region" description="Helical" evidence="5">
    <location>
        <begin position="151"/>
        <end position="169"/>
    </location>
</feature>
<dbReference type="RefSeq" id="WP_029909007.1">
    <property type="nucleotide sequence ID" value="NZ_AP020335.1"/>
</dbReference>
<evidence type="ECO:0000256" key="3">
    <source>
        <dbReference type="ARBA" id="ARBA00022989"/>
    </source>
</evidence>
<dbReference type="NCBIfam" id="NF001325">
    <property type="entry name" value="PRK00259.1-3"/>
    <property type="match status" value="1"/>
</dbReference>
<evidence type="ECO:0000313" key="7">
    <source>
        <dbReference type="Proteomes" id="UP000027341"/>
    </source>
</evidence>
<evidence type="ECO:0000256" key="4">
    <source>
        <dbReference type="ARBA" id="ARBA00023136"/>
    </source>
</evidence>
<proteinExistence type="inferred from homology"/>
<accession>A0A066ZNW9</accession>
<dbReference type="HAMAP" id="MF_00189">
    <property type="entry name" value="YciB"/>
    <property type="match status" value="1"/>
</dbReference>
<feature type="transmembrane region" description="Helical" evidence="5">
    <location>
        <begin position="20"/>
        <end position="42"/>
    </location>
</feature>
<comment type="subcellular location">
    <subcellularLocation>
        <location evidence="5">Cell inner membrane</location>
        <topology evidence="5">Multi-pass membrane protein</topology>
    </subcellularLocation>
</comment>
<organism evidence="6 7">
    <name type="scientific">Hydrogenovibrio marinus</name>
    <dbReference type="NCBI Taxonomy" id="28885"/>
    <lineage>
        <taxon>Bacteria</taxon>
        <taxon>Pseudomonadati</taxon>
        <taxon>Pseudomonadota</taxon>
        <taxon>Gammaproteobacteria</taxon>
        <taxon>Thiotrichales</taxon>
        <taxon>Piscirickettsiaceae</taxon>
        <taxon>Hydrogenovibrio</taxon>
    </lineage>
</organism>
<dbReference type="AlphaFoldDB" id="A0A066ZNW9"/>
<keyword evidence="4 5" id="KW-0472">Membrane</keyword>
<dbReference type="PANTHER" id="PTHR36917:SF1">
    <property type="entry name" value="INNER MEMBRANE-SPANNING PROTEIN YCIB"/>
    <property type="match status" value="1"/>
</dbReference>
<evidence type="ECO:0000256" key="1">
    <source>
        <dbReference type="ARBA" id="ARBA00022475"/>
    </source>
</evidence>
<keyword evidence="2 5" id="KW-0812">Transmembrane</keyword>